<keyword evidence="4" id="KW-0275">Fatty acid biosynthesis</keyword>
<reference evidence="8 9" key="1">
    <citation type="submission" date="2019-07" db="EMBL/GenBank/DDBJ databases">
        <title>Whole genome shotgun sequence of Nocardia ninae NBRC 108245.</title>
        <authorList>
            <person name="Hosoyama A."/>
            <person name="Uohara A."/>
            <person name="Ohji S."/>
            <person name="Ichikawa N."/>
        </authorList>
    </citation>
    <scope>NUCLEOTIDE SEQUENCE [LARGE SCALE GENOMIC DNA]</scope>
    <source>
        <strain evidence="8 9">NBRC 108245</strain>
    </source>
</reference>
<keyword evidence="5" id="KW-0012">Acyltransferase</keyword>
<dbReference type="AlphaFoldDB" id="A0A511MDP8"/>
<dbReference type="PANTHER" id="PTHR11712">
    <property type="entry name" value="POLYKETIDE SYNTHASE-RELATED"/>
    <property type="match status" value="1"/>
</dbReference>
<dbReference type="InterPro" id="IPR016039">
    <property type="entry name" value="Thiolase-like"/>
</dbReference>
<comment type="pathway">
    <text evidence="1">Lipid metabolism; mycolic acid biosynthesis.</text>
</comment>
<dbReference type="OrthoDB" id="9808669at2"/>
<dbReference type="InterPro" id="IPR014031">
    <property type="entry name" value="Ketoacyl_synth_C"/>
</dbReference>
<keyword evidence="4" id="KW-0444">Lipid biosynthesis</keyword>
<evidence type="ECO:0000313" key="8">
    <source>
        <dbReference type="EMBL" id="GEM38773.1"/>
    </source>
</evidence>
<dbReference type="SUPFAM" id="SSF53901">
    <property type="entry name" value="Thiolase-like"/>
    <property type="match status" value="2"/>
</dbReference>
<dbReference type="RefSeq" id="WP_147131443.1">
    <property type="nucleotide sequence ID" value="NZ_BJXA01000018.1"/>
</dbReference>
<keyword evidence="4" id="KW-0443">Lipid metabolism</keyword>
<evidence type="ECO:0000256" key="5">
    <source>
        <dbReference type="ARBA" id="ARBA00023315"/>
    </source>
</evidence>
<dbReference type="FunFam" id="3.40.47.10:FF:000029">
    <property type="entry name" value="3-oxoacyl-[acyl-carrier-protein] synthase 1"/>
    <property type="match status" value="1"/>
</dbReference>
<keyword evidence="4" id="KW-0276">Fatty acid metabolism</keyword>
<dbReference type="Proteomes" id="UP000321424">
    <property type="component" value="Unassembled WGS sequence"/>
</dbReference>
<dbReference type="InterPro" id="IPR000794">
    <property type="entry name" value="Beta-ketoacyl_synthase"/>
</dbReference>
<dbReference type="UniPathway" id="UPA00915"/>
<dbReference type="Pfam" id="PF00109">
    <property type="entry name" value="ketoacyl-synt"/>
    <property type="match status" value="1"/>
</dbReference>
<dbReference type="PROSITE" id="PS52004">
    <property type="entry name" value="KS3_2"/>
    <property type="match status" value="1"/>
</dbReference>
<keyword evidence="9" id="KW-1185">Reference proteome</keyword>
<evidence type="ECO:0000256" key="4">
    <source>
        <dbReference type="ARBA" id="ARBA00023160"/>
    </source>
</evidence>
<gene>
    <name evidence="8" type="primary">fabF</name>
    <name evidence="8" type="ORF">NN4_32920</name>
</gene>
<protein>
    <submittedName>
        <fullName evidence="8">3-oxoacyl-[acyl-carrier-protein] synthase 2</fullName>
    </submittedName>
</protein>
<dbReference type="EMBL" id="BJXA01000018">
    <property type="protein sequence ID" value="GEM38773.1"/>
    <property type="molecule type" value="Genomic_DNA"/>
</dbReference>
<name>A0A511MDP8_9NOCA</name>
<evidence type="ECO:0000259" key="7">
    <source>
        <dbReference type="PROSITE" id="PS52004"/>
    </source>
</evidence>
<dbReference type="NCBIfam" id="NF005589">
    <property type="entry name" value="PRK07314.1"/>
    <property type="match status" value="1"/>
</dbReference>
<comment type="similarity">
    <text evidence="2 6">Belongs to the thiolase-like superfamily. Beta-ketoacyl-ACP synthases family.</text>
</comment>
<proteinExistence type="inferred from homology"/>
<dbReference type="CDD" id="cd00834">
    <property type="entry name" value="KAS_I_II"/>
    <property type="match status" value="1"/>
</dbReference>
<evidence type="ECO:0000256" key="2">
    <source>
        <dbReference type="ARBA" id="ARBA00008467"/>
    </source>
</evidence>
<dbReference type="PANTHER" id="PTHR11712:SF336">
    <property type="entry name" value="3-OXOACYL-[ACYL-CARRIER-PROTEIN] SYNTHASE, MITOCHONDRIAL"/>
    <property type="match status" value="1"/>
</dbReference>
<evidence type="ECO:0000313" key="9">
    <source>
        <dbReference type="Proteomes" id="UP000321424"/>
    </source>
</evidence>
<dbReference type="Pfam" id="PF02801">
    <property type="entry name" value="Ketoacyl-synt_C"/>
    <property type="match status" value="1"/>
</dbReference>
<dbReference type="InterPro" id="IPR014030">
    <property type="entry name" value="Ketoacyl_synth_N"/>
</dbReference>
<keyword evidence="3 6" id="KW-0808">Transferase</keyword>
<dbReference type="GO" id="GO:0004315">
    <property type="term" value="F:3-oxoacyl-[acyl-carrier-protein] synthase activity"/>
    <property type="evidence" value="ECO:0007669"/>
    <property type="project" value="TreeGrafter"/>
</dbReference>
<dbReference type="GO" id="GO:0006633">
    <property type="term" value="P:fatty acid biosynthetic process"/>
    <property type="evidence" value="ECO:0007669"/>
    <property type="project" value="UniProtKB-KW"/>
</dbReference>
<evidence type="ECO:0000256" key="3">
    <source>
        <dbReference type="ARBA" id="ARBA00022679"/>
    </source>
</evidence>
<sequence length="442" mass="46124">MFGEARTRRVVITAAEMVTPLGWDAETTFRGFVDGRSGVRTIARFDASGLGSQVGAAVDDGFLAAAESAGYLTGAEELSRTAPRAVQLGLAAGTAAKHRAGLTDTPAERFGVCVGTSGQMYDIDALDGLLRSREFTSGTTDPGREFIGLLAAQRHSMRKNAAAAALAHVCGAAGPTMTVSATCASGTQAIGEATLWIREGDADAVLAGGCDSLLTFLGISSFDLLTALATRFNHQPAAASRPFDRRRCGFVMGEGAAFVMLEELEHALRRGAEPLAEVAGYGASCDAYRITDSPPHGEGAVLAMSGALIDGALRAEDIDYISAHGTSTLINDRAETRAVHKVFGDRATSIPISSQKSMIGHSIAAAGAIECVTCLHVLRTGLVPPTINYEFPDPDCDLDYVPNTSRAQQVRVAMSNSFGFGGQNASIVLRQWPGRADGNGHG</sequence>
<evidence type="ECO:0000256" key="1">
    <source>
        <dbReference type="ARBA" id="ARBA00004796"/>
    </source>
</evidence>
<evidence type="ECO:0000256" key="6">
    <source>
        <dbReference type="RuleBase" id="RU003694"/>
    </source>
</evidence>
<feature type="domain" description="Ketosynthase family 3 (KS3)" evidence="7">
    <location>
        <begin position="7"/>
        <end position="431"/>
    </location>
</feature>
<dbReference type="GO" id="GO:0005829">
    <property type="term" value="C:cytosol"/>
    <property type="evidence" value="ECO:0007669"/>
    <property type="project" value="TreeGrafter"/>
</dbReference>
<dbReference type="InterPro" id="IPR020841">
    <property type="entry name" value="PKS_Beta-ketoAc_synthase_dom"/>
</dbReference>
<dbReference type="Gene3D" id="3.40.47.10">
    <property type="match status" value="1"/>
</dbReference>
<dbReference type="SMART" id="SM00825">
    <property type="entry name" value="PKS_KS"/>
    <property type="match status" value="1"/>
</dbReference>
<organism evidence="8 9">
    <name type="scientific">Nocardia ninae NBRC 108245</name>
    <dbReference type="NCBI Taxonomy" id="1210091"/>
    <lineage>
        <taxon>Bacteria</taxon>
        <taxon>Bacillati</taxon>
        <taxon>Actinomycetota</taxon>
        <taxon>Actinomycetes</taxon>
        <taxon>Mycobacteriales</taxon>
        <taxon>Nocardiaceae</taxon>
        <taxon>Nocardia</taxon>
    </lineage>
</organism>
<comment type="caution">
    <text evidence="8">The sequence shown here is derived from an EMBL/GenBank/DDBJ whole genome shotgun (WGS) entry which is preliminary data.</text>
</comment>
<accession>A0A511MDP8</accession>